<feature type="chain" id="PRO_5040803646" description="ABC1 atypical kinase-like domain-containing protein" evidence="1">
    <location>
        <begin position="26"/>
        <end position="272"/>
    </location>
</feature>
<organism evidence="3 4">
    <name type="scientific">Lentinula lateritia</name>
    <dbReference type="NCBI Taxonomy" id="40482"/>
    <lineage>
        <taxon>Eukaryota</taxon>
        <taxon>Fungi</taxon>
        <taxon>Dikarya</taxon>
        <taxon>Basidiomycota</taxon>
        <taxon>Agaricomycotina</taxon>
        <taxon>Agaricomycetes</taxon>
        <taxon>Agaricomycetidae</taxon>
        <taxon>Agaricales</taxon>
        <taxon>Marasmiineae</taxon>
        <taxon>Omphalotaceae</taxon>
        <taxon>Lentinula</taxon>
    </lineage>
</organism>
<sequence length="272" mass="30823">MRGLKGVLFVFSLLLLVFTITTSHAAPAITQNSKDADMRIIVLGPLGKPRNPDWILGFYGDNDNLNQDDKKVFEKELKVEVGRRINFIGRYNQGIYSVWGDYKVEGTEYNKRTAIIKGVAEIDGRSWGEVKALKDVGLYIDSGLANIHLAKKDPVVVMKIVKGLSIKDTEEYRNANAAQQLKLFDQVKPLVEKEVVRFAVQKGILHADFHSSNFLVGVTETDNLAAPMTVHLVDWGFPSVFRVKRDVTEAEVKSWFELQWNEIRSRQDKRTT</sequence>
<reference evidence="3" key="1">
    <citation type="submission" date="2022-08" db="EMBL/GenBank/DDBJ databases">
        <authorList>
            <consortium name="DOE Joint Genome Institute"/>
            <person name="Min B."/>
            <person name="Riley R."/>
            <person name="Sierra-Patev S."/>
            <person name="Naranjo-Ortiz M."/>
            <person name="Looney B."/>
            <person name="Konkel Z."/>
            <person name="Slot J.C."/>
            <person name="Sakamoto Y."/>
            <person name="Steenwyk J.L."/>
            <person name="Rokas A."/>
            <person name="Carro J."/>
            <person name="Camarero S."/>
            <person name="Ferreira P."/>
            <person name="Molpeceres G."/>
            <person name="Ruiz-Duenas F.J."/>
            <person name="Serrano A."/>
            <person name="Henrissat B."/>
            <person name="Drula E."/>
            <person name="Hughes K.W."/>
            <person name="Mata J.L."/>
            <person name="Ishikawa N.K."/>
            <person name="Vargas-Isla R."/>
            <person name="Ushijima S."/>
            <person name="Smith C.A."/>
            <person name="Ahrendt S."/>
            <person name="Andreopoulos W."/>
            <person name="He G."/>
            <person name="Labutti K."/>
            <person name="Lipzen A."/>
            <person name="Ng V."/>
            <person name="Sandor L."/>
            <person name="Barry K."/>
            <person name="Martinez A.T."/>
            <person name="Xiao Y."/>
            <person name="Gibbons J.G."/>
            <person name="Terashima K."/>
            <person name="Hibbett D.S."/>
            <person name="Grigoriev I.V."/>
        </authorList>
    </citation>
    <scope>NUCLEOTIDE SEQUENCE</scope>
    <source>
        <strain evidence="3">Sp2 HRB7682 ss15</strain>
    </source>
</reference>
<dbReference type="Pfam" id="PF03109">
    <property type="entry name" value="ABC1"/>
    <property type="match status" value="1"/>
</dbReference>
<evidence type="ECO:0000256" key="1">
    <source>
        <dbReference type="SAM" id="SignalP"/>
    </source>
</evidence>
<dbReference type="EMBL" id="JANVFS010000044">
    <property type="protein sequence ID" value="KAJ4466617.1"/>
    <property type="molecule type" value="Genomic_DNA"/>
</dbReference>
<keyword evidence="1" id="KW-0732">Signal</keyword>
<gene>
    <name evidence="3" type="ORF">C8J55DRAFT_565614</name>
</gene>
<evidence type="ECO:0000313" key="3">
    <source>
        <dbReference type="EMBL" id="KAJ4466617.1"/>
    </source>
</evidence>
<comment type="caution">
    <text evidence="3">The sequence shown here is derived from an EMBL/GenBank/DDBJ whole genome shotgun (WGS) entry which is preliminary data.</text>
</comment>
<dbReference type="InterPro" id="IPR011009">
    <property type="entry name" value="Kinase-like_dom_sf"/>
</dbReference>
<accession>A0A9W9DEH7</accession>
<protein>
    <recommendedName>
        <fullName evidence="2">ABC1 atypical kinase-like domain-containing protein</fullName>
    </recommendedName>
</protein>
<evidence type="ECO:0000259" key="2">
    <source>
        <dbReference type="Pfam" id="PF03109"/>
    </source>
</evidence>
<name>A0A9W9DEH7_9AGAR</name>
<dbReference type="SUPFAM" id="SSF56112">
    <property type="entry name" value="Protein kinase-like (PK-like)"/>
    <property type="match status" value="1"/>
</dbReference>
<proteinExistence type="predicted"/>
<dbReference type="AlphaFoldDB" id="A0A9W9DEH7"/>
<reference evidence="3" key="2">
    <citation type="journal article" date="2023" name="Proc. Natl. Acad. Sci. U.S.A.">
        <title>A global phylogenomic analysis of the shiitake genus Lentinula.</title>
        <authorList>
            <person name="Sierra-Patev S."/>
            <person name="Min B."/>
            <person name="Naranjo-Ortiz M."/>
            <person name="Looney B."/>
            <person name="Konkel Z."/>
            <person name="Slot J.C."/>
            <person name="Sakamoto Y."/>
            <person name="Steenwyk J.L."/>
            <person name="Rokas A."/>
            <person name="Carro J."/>
            <person name="Camarero S."/>
            <person name="Ferreira P."/>
            <person name="Molpeceres G."/>
            <person name="Ruiz-Duenas F.J."/>
            <person name="Serrano A."/>
            <person name="Henrissat B."/>
            <person name="Drula E."/>
            <person name="Hughes K.W."/>
            <person name="Mata J.L."/>
            <person name="Ishikawa N.K."/>
            <person name="Vargas-Isla R."/>
            <person name="Ushijima S."/>
            <person name="Smith C.A."/>
            <person name="Donoghue J."/>
            <person name="Ahrendt S."/>
            <person name="Andreopoulos W."/>
            <person name="He G."/>
            <person name="LaButti K."/>
            <person name="Lipzen A."/>
            <person name="Ng V."/>
            <person name="Riley R."/>
            <person name="Sandor L."/>
            <person name="Barry K."/>
            <person name="Martinez A.T."/>
            <person name="Xiao Y."/>
            <person name="Gibbons J.G."/>
            <person name="Terashima K."/>
            <person name="Grigoriev I.V."/>
            <person name="Hibbett D."/>
        </authorList>
    </citation>
    <scope>NUCLEOTIDE SEQUENCE</scope>
    <source>
        <strain evidence="3">Sp2 HRB7682 ss15</strain>
    </source>
</reference>
<feature type="signal peptide" evidence="1">
    <location>
        <begin position="1"/>
        <end position="25"/>
    </location>
</feature>
<feature type="domain" description="ABC1 atypical kinase-like" evidence="2">
    <location>
        <begin position="154"/>
        <end position="239"/>
    </location>
</feature>
<dbReference type="InterPro" id="IPR004147">
    <property type="entry name" value="ABC1_dom"/>
</dbReference>
<dbReference type="Proteomes" id="UP001150238">
    <property type="component" value="Unassembled WGS sequence"/>
</dbReference>
<evidence type="ECO:0000313" key="4">
    <source>
        <dbReference type="Proteomes" id="UP001150238"/>
    </source>
</evidence>